<dbReference type="STRING" id="1246626.BleG1_2113"/>
<keyword evidence="2" id="KW-1185">Reference proteome</keyword>
<dbReference type="KEGG" id="ble:BleG1_2113"/>
<dbReference type="PANTHER" id="PTHR42830">
    <property type="entry name" value="OSMOTICALLY INDUCIBLE FAMILY PROTEIN"/>
    <property type="match status" value="1"/>
</dbReference>
<protein>
    <submittedName>
        <fullName evidence="1">Peroxiredoxin, osmotically inducible protein C</fullName>
    </submittedName>
</protein>
<dbReference type="HOGENOM" id="CLU_105860_3_0_9"/>
<dbReference type="PANTHER" id="PTHR42830:SF2">
    <property type="entry name" value="OSMC_OHR FAMILY PROTEIN"/>
    <property type="match status" value="1"/>
</dbReference>
<dbReference type="InterPro" id="IPR003718">
    <property type="entry name" value="OsmC/Ohr_fam"/>
</dbReference>
<dbReference type="InterPro" id="IPR052707">
    <property type="entry name" value="OsmC_Ohr_Peroxiredoxin"/>
</dbReference>
<evidence type="ECO:0000313" key="1">
    <source>
        <dbReference type="EMBL" id="AIC94691.1"/>
    </source>
</evidence>
<dbReference type="AlphaFoldDB" id="A0A060LTY7"/>
<accession>A0A060LTY7</accession>
<dbReference type="InterPro" id="IPR036102">
    <property type="entry name" value="OsmC/Ohrsf"/>
</dbReference>
<reference evidence="1 2" key="1">
    <citation type="journal article" date="2014" name="Gene">
        <title>A comparative genomic analysis of the alkalitolerant soil bacterium Bacillus lehensis G1.</title>
        <authorList>
            <person name="Noor Y.M."/>
            <person name="Samsulrizal N.H."/>
            <person name="Jema'on N.A."/>
            <person name="Low K.O."/>
            <person name="Ramli A.N."/>
            <person name="Alias N.I."/>
            <person name="Damis S.I."/>
            <person name="Fuzi S.F."/>
            <person name="Isa M.N."/>
            <person name="Murad A.M."/>
            <person name="Raih M.F."/>
            <person name="Bakar F.D."/>
            <person name="Najimudin N."/>
            <person name="Mahadi N.M."/>
            <person name="Illias R.M."/>
        </authorList>
    </citation>
    <scope>NUCLEOTIDE SEQUENCE [LARGE SCALE GENOMIC DNA]</scope>
    <source>
        <strain evidence="1 2">G1</strain>
    </source>
</reference>
<sequence length="145" mass="15807">MVHHFYLECSWNGGRNSTGVIKTGALESTISIPREMNGPGQGTNPDEMLLGAAATCFVITYAAMLERANIEKVSLTLSSEAKVDVTNNVFTFKEIIHRPTVTLKKQSDQERAEKIAHQAEKSCMISKALAGNVNMVVEPVVQLSN</sequence>
<dbReference type="Gene3D" id="3.30.300.20">
    <property type="match status" value="1"/>
</dbReference>
<dbReference type="RefSeq" id="WP_038480439.1">
    <property type="nucleotide sequence ID" value="NZ_CP003923.1"/>
</dbReference>
<organism evidence="1 2">
    <name type="scientific">Shouchella lehensis G1</name>
    <dbReference type="NCBI Taxonomy" id="1246626"/>
    <lineage>
        <taxon>Bacteria</taxon>
        <taxon>Bacillati</taxon>
        <taxon>Bacillota</taxon>
        <taxon>Bacilli</taxon>
        <taxon>Bacillales</taxon>
        <taxon>Bacillaceae</taxon>
        <taxon>Shouchella</taxon>
    </lineage>
</organism>
<dbReference type="PATRIC" id="fig|1246626.3.peg.2113"/>
<dbReference type="NCBIfam" id="TIGR03563">
    <property type="entry name" value="perox_SACOL1771"/>
    <property type="match status" value="1"/>
</dbReference>
<dbReference type="SUPFAM" id="SSF82784">
    <property type="entry name" value="OsmC-like"/>
    <property type="match status" value="1"/>
</dbReference>
<name>A0A060LTY7_9BACI</name>
<evidence type="ECO:0000313" key="2">
    <source>
        <dbReference type="Proteomes" id="UP000027142"/>
    </source>
</evidence>
<dbReference type="OrthoDB" id="2242871at2"/>
<gene>
    <name evidence="1" type="ORF">BleG1_2113</name>
</gene>
<dbReference type="Proteomes" id="UP000027142">
    <property type="component" value="Chromosome"/>
</dbReference>
<dbReference type="InterPro" id="IPR019905">
    <property type="entry name" value="OsmC-like_firmicutes"/>
</dbReference>
<proteinExistence type="predicted"/>
<dbReference type="eggNOG" id="COG1764">
    <property type="taxonomic scope" value="Bacteria"/>
</dbReference>
<dbReference type="InterPro" id="IPR015946">
    <property type="entry name" value="KH_dom-like_a/b"/>
</dbReference>
<dbReference type="Pfam" id="PF02566">
    <property type="entry name" value="OsmC"/>
    <property type="match status" value="1"/>
</dbReference>
<dbReference type="EMBL" id="CP003923">
    <property type="protein sequence ID" value="AIC94691.1"/>
    <property type="molecule type" value="Genomic_DNA"/>
</dbReference>